<dbReference type="SUPFAM" id="SSF47336">
    <property type="entry name" value="ACP-like"/>
    <property type="match status" value="1"/>
</dbReference>
<evidence type="ECO:0000313" key="3">
    <source>
        <dbReference type="EMBL" id="MBP2328386.1"/>
    </source>
</evidence>
<dbReference type="InterPro" id="IPR020845">
    <property type="entry name" value="AMP-binding_CS"/>
</dbReference>
<dbReference type="Gene3D" id="3.40.50.12780">
    <property type="entry name" value="N-terminal domain of ligase-like"/>
    <property type="match status" value="1"/>
</dbReference>
<keyword evidence="1" id="KW-0472">Membrane</keyword>
<feature type="transmembrane region" description="Helical" evidence="1">
    <location>
        <begin position="1108"/>
        <end position="1129"/>
    </location>
</feature>
<dbReference type="PANTHER" id="PTHR45527:SF1">
    <property type="entry name" value="FATTY ACID SYNTHASE"/>
    <property type="match status" value="1"/>
</dbReference>
<feature type="transmembrane region" description="Helical" evidence="1">
    <location>
        <begin position="1185"/>
        <end position="1211"/>
    </location>
</feature>
<dbReference type="PANTHER" id="PTHR45527">
    <property type="entry name" value="NONRIBOSOMAL PEPTIDE SYNTHETASE"/>
    <property type="match status" value="1"/>
</dbReference>
<name>A0ABS4TVE4_9PSEU</name>
<dbReference type="InterPro" id="IPR009081">
    <property type="entry name" value="PP-bd_ACP"/>
</dbReference>
<dbReference type="InterPro" id="IPR000873">
    <property type="entry name" value="AMP-dep_synth/lig_dom"/>
</dbReference>
<dbReference type="InterPro" id="IPR042099">
    <property type="entry name" value="ANL_N_sf"/>
</dbReference>
<feature type="transmembrane region" description="Helical" evidence="1">
    <location>
        <begin position="864"/>
        <end position="884"/>
    </location>
</feature>
<accession>A0ABS4TVE4</accession>
<dbReference type="InterPro" id="IPR045851">
    <property type="entry name" value="AMP-bd_C_sf"/>
</dbReference>
<dbReference type="Gene3D" id="2.160.10.10">
    <property type="entry name" value="Hexapeptide repeat proteins"/>
    <property type="match status" value="3"/>
</dbReference>
<evidence type="ECO:0000256" key="1">
    <source>
        <dbReference type="SAM" id="Phobius"/>
    </source>
</evidence>
<dbReference type="Pfam" id="PF00501">
    <property type="entry name" value="AMP-binding"/>
    <property type="match status" value="1"/>
</dbReference>
<dbReference type="SUPFAM" id="SSF56801">
    <property type="entry name" value="Acetyl-CoA synthetase-like"/>
    <property type="match status" value="1"/>
</dbReference>
<feature type="domain" description="Carrier" evidence="2">
    <location>
        <begin position="513"/>
        <end position="591"/>
    </location>
</feature>
<feature type="transmembrane region" description="Helical" evidence="1">
    <location>
        <begin position="904"/>
        <end position="927"/>
    </location>
</feature>
<dbReference type="Pfam" id="PF00550">
    <property type="entry name" value="PP-binding"/>
    <property type="match status" value="1"/>
</dbReference>
<gene>
    <name evidence="3" type="ORF">JOF56_008771</name>
</gene>
<dbReference type="Proteomes" id="UP001519332">
    <property type="component" value="Unassembled WGS sequence"/>
</dbReference>
<dbReference type="Gene3D" id="1.10.1200.10">
    <property type="entry name" value="ACP-like"/>
    <property type="match status" value="1"/>
</dbReference>
<feature type="transmembrane region" description="Helical" evidence="1">
    <location>
        <begin position="1136"/>
        <end position="1165"/>
    </location>
</feature>
<dbReference type="Gene3D" id="3.30.300.30">
    <property type="match status" value="1"/>
</dbReference>
<dbReference type="EMBL" id="JAGINW010000001">
    <property type="protein sequence ID" value="MBP2328386.1"/>
    <property type="molecule type" value="Genomic_DNA"/>
</dbReference>
<sequence length="1315" mass="141973">MTSTVQSPPISLYSFFERAAQRWPEAIAVDIPPATGRPERSRTTYRDLLRKTGVAAGIFERILGRGRVISILLPRTSDSLYAAQLAVLKSGSAHVCVDPSFPDDQLTHILSDSGARVLVTDALGAKRATRIGYQGTIVRVDGPLAELRPVEAPRAPDGLAYLIYTSGTTGRPKGVMIGHAGISNLIGSDLAEFSLGPGDRVAQGSSAAYDSSVEEVWMALSSGATVVVMDDETVRLGPDAVPWLRDERITVFCPPPTLLRAAACPDPQAALPDLRLLYVGGEALPDDVAELWSRGRRMVNGYGPTECTVTCLRQDIVAGQPIAIGRAVPGMQAWVLDENLTPVAAGQRGELCMAGAGLAIGYHNQPGLSAEKFPDHPALGRIYRTGDLVHAEPDGTLFYHGRIDSQVKVRGYRIELEAIETSLARCDGVREAACRVQGDGPAQAIAAHIIPVDPMRPPPVDSLKTRLRTELPGYMVPALFGVIDDLPRSAGGKLRRTDLPVLTLPERRRGGVAAADPVEKAIAQAVGEVFGLADGVSVRDDFFNDLGGTSLQAAILISKLRTNPATDTITVRDVYEARTVTELARRARPATPVRHEPAPMPVVSSARDAAKVTAIQTAWIVLELILLAPVAYLVTFKFLPWLAGEIGLLPLVLLVPFVLVPAGLAWTPIAVFVAVRLKKILIGRYQPVRAPAWSGLRVRVWIVQHMVRLIPWRTIAGTEFQCMALRALGARIGKRVHIHRGVNLTQGGWDLLDIGDDVTLSQDAHIGLVQFEHGQLVIGPVRIDSGATVDIRAGLGPGTRMGRDSWLAPLSSLPAGRFLPDSEMWDGVPARLVGPAPQPPDPVGEGSVLSPVLHGIAMMVCRTLMAWVLAVPATVLMVGVILRYQLTFDSVLVALTNPLAYLPFFLSIAVLVCVTLIVTLVLEALAARALGRVTDKVISRWSPAYIRIWLKSGLVESAGRWLSGGLYWPVWLRWAGMKVGRGCEISTIIDVVPELVHIGPDTFFADGIYLGGPRIQQGTVALAGVRISERTFLGNHAVIAGGQRLPSDILIGISTVADDRVIRPGSSWFGHPAFELPQREVVTVDRSLTHKPSLIRRVNRLFWEWLRFVLPVVPLAVMVAWFWGIALAVETLPYTGFLVIGAAAVTFGAALLPCLIVLAMKWLLLGKVRPGVHPLWSCWCSRWDFLYVAWGVIASGALAAVEGTLLLAVYLRRMGMKIGKRVVLGDGFAQVVDPDMLHFGDGATVNAMFQAHTFEDRVLKIDRVTVGAHSTLANATVPLYGADIGTGTYVAPHSVVMKHEHLLPNLRYEGAPTRA</sequence>
<organism evidence="3 4">
    <name type="scientific">Kibdelosporangium banguiense</name>
    <dbReference type="NCBI Taxonomy" id="1365924"/>
    <lineage>
        <taxon>Bacteria</taxon>
        <taxon>Bacillati</taxon>
        <taxon>Actinomycetota</taxon>
        <taxon>Actinomycetes</taxon>
        <taxon>Pseudonocardiales</taxon>
        <taxon>Pseudonocardiaceae</taxon>
        <taxon>Kibdelosporangium</taxon>
    </lineage>
</organism>
<keyword evidence="4" id="KW-1185">Reference proteome</keyword>
<reference evidence="3 4" key="1">
    <citation type="submission" date="2021-03" db="EMBL/GenBank/DDBJ databases">
        <title>Sequencing the genomes of 1000 actinobacteria strains.</title>
        <authorList>
            <person name="Klenk H.-P."/>
        </authorList>
    </citation>
    <scope>NUCLEOTIDE SEQUENCE [LARGE SCALE GENOMIC DNA]</scope>
    <source>
        <strain evidence="3 4">DSM 46670</strain>
    </source>
</reference>
<dbReference type="NCBIfam" id="TIGR01733">
    <property type="entry name" value="AA-adenyl-dom"/>
    <property type="match status" value="1"/>
</dbReference>
<keyword evidence="1" id="KW-1133">Transmembrane helix</keyword>
<evidence type="ECO:0000313" key="4">
    <source>
        <dbReference type="Proteomes" id="UP001519332"/>
    </source>
</evidence>
<comment type="caution">
    <text evidence="3">The sequence shown here is derived from an EMBL/GenBank/DDBJ whole genome shotgun (WGS) entry which is preliminary data.</text>
</comment>
<dbReference type="PROSITE" id="PS00455">
    <property type="entry name" value="AMP_BINDING"/>
    <property type="match status" value="1"/>
</dbReference>
<dbReference type="CDD" id="cd05930">
    <property type="entry name" value="A_NRPS"/>
    <property type="match status" value="1"/>
</dbReference>
<dbReference type="InterPro" id="IPR011004">
    <property type="entry name" value="Trimer_LpxA-like_sf"/>
</dbReference>
<protein>
    <submittedName>
        <fullName evidence="3">Non-ribosomal peptide synthetase-like protein</fullName>
    </submittedName>
</protein>
<dbReference type="SUPFAM" id="SSF51161">
    <property type="entry name" value="Trimeric LpxA-like enzymes"/>
    <property type="match status" value="3"/>
</dbReference>
<evidence type="ECO:0000259" key="2">
    <source>
        <dbReference type="PROSITE" id="PS50075"/>
    </source>
</evidence>
<dbReference type="InterPro" id="IPR036736">
    <property type="entry name" value="ACP-like_sf"/>
</dbReference>
<dbReference type="PROSITE" id="PS50075">
    <property type="entry name" value="CARRIER"/>
    <property type="match status" value="1"/>
</dbReference>
<dbReference type="InterPro" id="IPR010071">
    <property type="entry name" value="AA_adenyl_dom"/>
</dbReference>
<keyword evidence="1" id="KW-0812">Transmembrane</keyword>
<dbReference type="RefSeq" id="WP_209645388.1">
    <property type="nucleotide sequence ID" value="NZ_JAGINW010000001.1"/>
</dbReference>
<proteinExistence type="predicted"/>
<feature type="transmembrane region" description="Helical" evidence="1">
    <location>
        <begin position="651"/>
        <end position="675"/>
    </location>
</feature>